<dbReference type="GO" id="GO:0016491">
    <property type="term" value="F:oxidoreductase activity"/>
    <property type="evidence" value="ECO:0007669"/>
    <property type="project" value="UniProtKB-KW"/>
</dbReference>
<reference evidence="7 8" key="1">
    <citation type="submission" date="2017-11" db="EMBL/GenBank/DDBJ databases">
        <title>Draft genome sequence of magnetotactic bacterium Magnetospirillum kuznetsovii LBB-42.</title>
        <authorList>
            <person name="Grouzdev D.S."/>
            <person name="Rysina M.S."/>
            <person name="Baslerov R.V."/>
            <person name="Koziaeva V."/>
        </authorList>
    </citation>
    <scope>NUCLEOTIDE SEQUENCE [LARGE SCALE GENOMIC DNA]</scope>
    <source>
        <strain evidence="7 8">LBB-42</strain>
    </source>
</reference>
<evidence type="ECO:0000259" key="6">
    <source>
        <dbReference type="PROSITE" id="PS51085"/>
    </source>
</evidence>
<protein>
    <submittedName>
        <fullName evidence="7">Isoquinoline 1-oxidoreductase</fullName>
    </submittedName>
</protein>
<dbReference type="InterPro" id="IPR002888">
    <property type="entry name" value="2Fe-2S-bd"/>
</dbReference>
<dbReference type="InterPro" id="IPR051452">
    <property type="entry name" value="Diverse_Oxidoreductases"/>
</dbReference>
<dbReference type="Pfam" id="PF01799">
    <property type="entry name" value="Fer2_2"/>
    <property type="match status" value="1"/>
</dbReference>
<dbReference type="CDD" id="cd00207">
    <property type="entry name" value="fer2"/>
    <property type="match status" value="1"/>
</dbReference>
<keyword evidence="8" id="KW-1185">Reference proteome</keyword>
<sequence length="154" mass="16467">MISLMINGERRKVDASPDMPLLWVLRDQLGLNFTRYGCGQGLCGACTILLDGEPVRACMTPVGELAGRRITTIHGLEGGVAKLVKAAWVELDVPQCGYCQAGQVLAATVLLRKNPKPSDADIDDALDGHLCRCGTYRRIRAAIHLAASRLGGAP</sequence>
<dbReference type="Proteomes" id="UP000251075">
    <property type="component" value="Unassembled WGS sequence"/>
</dbReference>
<dbReference type="Gene3D" id="3.10.20.30">
    <property type="match status" value="1"/>
</dbReference>
<dbReference type="Gene3D" id="1.10.150.120">
    <property type="entry name" value="[2Fe-2S]-binding domain"/>
    <property type="match status" value="1"/>
</dbReference>
<dbReference type="GO" id="GO:0046872">
    <property type="term" value="F:metal ion binding"/>
    <property type="evidence" value="ECO:0007669"/>
    <property type="project" value="UniProtKB-KW"/>
</dbReference>
<dbReference type="AlphaFoldDB" id="A0A364P111"/>
<dbReference type="RefSeq" id="WP_112142968.1">
    <property type="nucleotide sequence ID" value="NZ_PGTO01000003.1"/>
</dbReference>
<dbReference type="InterPro" id="IPR012675">
    <property type="entry name" value="Beta-grasp_dom_sf"/>
</dbReference>
<keyword evidence="4" id="KW-0408">Iron</keyword>
<evidence type="ECO:0000256" key="3">
    <source>
        <dbReference type="ARBA" id="ARBA00023002"/>
    </source>
</evidence>
<dbReference type="PROSITE" id="PS51085">
    <property type="entry name" value="2FE2S_FER_2"/>
    <property type="match status" value="1"/>
</dbReference>
<dbReference type="PROSITE" id="PS00197">
    <property type="entry name" value="2FE2S_FER_1"/>
    <property type="match status" value="1"/>
</dbReference>
<evidence type="ECO:0000256" key="4">
    <source>
        <dbReference type="ARBA" id="ARBA00023004"/>
    </source>
</evidence>
<dbReference type="GO" id="GO:0051537">
    <property type="term" value="F:2 iron, 2 sulfur cluster binding"/>
    <property type="evidence" value="ECO:0007669"/>
    <property type="project" value="UniProtKB-KW"/>
</dbReference>
<dbReference type="SUPFAM" id="SSF47741">
    <property type="entry name" value="CO dehydrogenase ISP C-domain like"/>
    <property type="match status" value="1"/>
</dbReference>
<dbReference type="Pfam" id="PF00111">
    <property type="entry name" value="Fer2"/>
    <property type="match status" value="1"/>
</dbReference>
<dbReference type="InterPro" id="IPR036010">
    <property type="entry name" value="2Fe-2S_ferredoxin-like_sf"/>
</dbReference>
<comment type="caution">
    <text evidence="7">The sequence shown here is derived from an EMBL/GenBank/DDBJ whole genome shotgun (WGS) entry which is preliminary data.</text>
</comment>
<keyword evidence="2" id="KW-0479">Metal-binding</keyword>
<dbReference type="InterPro" id="IPR006058">
    <property type="entry name" value="2Fe2S_fd_BS"/>
</dbReference>
<keyword evidence="5" id="KW-0411">Iron-sulfur</keyword>
<dbReference type="InterPro" id="IPR001041">
    <property type="entry name" value="2Fe-2S_ferredoxin-type"/>
</dbReference>
<keyword evidence="1" id="KW-0001">2Fe-2S</keyword>
<evidence type="ECO:0000256" key="2">
    <source>
        <dbReference type="ARBA" id="ARBA00022723"/>
    </source>
</evidence>
<dbReference type="SUPFAM" id="SSF54292">
    <property type="entry name" value="2Fe-2S ferredoxin-like"/>
    <property type="match status" value="1"/>
</dbReference>
<organism evidence="7 8">
    <name type="scientific">Paramagnetospirillum kuznetsovii</name>
    <dbReference type="NCBI Taxonomy" id="2053833"/>
    <lineage>
        <taxon>Bacteria</taxon>
        <taxon>Pseudomonadati</taxon>
        <taxon>Pseudomonadota</taxon>
        <taxon>Alphaproteobacteria</taxon>
        <taxon>Rhodospirillales</taxon>
        <taxon>Magnetospirillaceae</taxon>
        <taxon>Paramagnetospirillum</taxon>
    </lineage>
</organism>
<accession>A0A364P111</accession>
<evidence type="ECO:0000256" key="1">
    <source>
        <dbReference type="ARBA" id="ARBA00022714"/>
    </source>
</evidence>
<evidence type="ECO:0000313" key="8">
    <source>
        <dbReference type="Proteomes" id="UP000251075"/>
    </source>
</evidence>
<dbReference type="PANTHER" id="PTHR44379">
    <property type="entry name" value="OXIDOREDUCTASE WITH IRON-SULFUR SUBUNIT"/>
    <property type="match status" value="1"/>
</dbReference>
<name>A0A364P111_9PROT</name>
<dbReference type="InterPro" id="IPR036884">
    <property type="entry name" value="2Fe-2S-bd_dom_sf"/>
</dbReference>
<proteinExistence type="predicted"/>
<dbReference type="PANTHER" id="PTHR44379:SF2">
    <property type="entry name" value="BLR6218 PROTEIN"/>
    <property type="match status" value="1"/>
</dbReference>
<feature type="domain" description="2Fe-2S ferredoxin-type" evidence="6">
    <location>
        <begin position="1"/>
        <end position="76"/>
    </location>
</feature>
<evidence type="ECO:0000256" key="5">
    <source>
        <dbReference type="ARBA" id="ARBA00023014"/>
    </source>
</evidence>
<dbReference type="OrthoDB" id="7375656at2"/>
<gene>
    <name evidence="7" type="ORF">CU669_06315</name>
</gene>
<evidence type="ECO:0000313" key="7">
    <source>
        <dbReference type="EMBL" id="RAU22986.1"/>
    </source>
</evidence>
<dbReference type="EMBL" id="PGTO01000003">
    <property type="protein sequence ID" value="RAU22986.1"/>
    <property type="molecule type" value="Genomic_DNA"/>
</dbReference>
<keyword evidence="3" id="KW-0560">Oxidoreductase</keyword>